<evidence type="ECO:0000313" key="6">
    <source>
        <dbReference type="EMBL" id="KAF6239972.1"/>
    </source>
</evidence>
<evidence type="ECO:0000256" key="4">
    <source>
        <dbReference type="SAM" id="Phobius"/>
    </source>
</evidence>
<evidence type="ECO:0000256" key="5">
    <source>
        <dbReference type="SAM" id="SignalP"/>
    </source>
</evidence>
<proteinExistence type="predicted"/>
<keyword evidence="3" id="KW-0175">Coiled coil</keyword>
<dbReference type="AlphaFoldDB" id="A0A8H6G3S3"/>
<dbReference type="Proteomes" id="UP000578531">
    <property type="component" value="Unassembled WGS sequence"/>
</dbReference>
<dbReference type="OrthoDB" id="194358at2759"/>
<keyword evidence="2" id="KW-0040">ANK repeat</keyword>
<dbReference type="Gene3D" id="1.25.40.20">
    <property type="entry name" value="Ankyrin repeat-containing domain"/>
    <property type="match status" value="2"/>
</dbReference>
<gene>
    <name evidence="6" type="ORF">HO173_001580</name>
</gene>
<evidence type="ECO:0000313" key="7">
    <source>
        <dbReference type="Proteomes" id="UP000578531"/>
    </source>
</evidence>
<reference evidence="6 7" key="1">
    <citation type="journal article" date="2020" name="Genomics">
        <title>Complete, high-quality genomes from long-read metagenomic sequencing of two wolf lichen thalli reveals enigmatic genome architecture.</title>
        <authorList>
            <person name="McKenzie S.K."/>
            <person name="Walston R.F."/>
            <person name="Allen J.L."/>
        </authorList>
    </citation>
    <scope>NUCLEOTIDE SEQUENCE [LARGE SCALE GENOMIC DNA]</scope>
    <source>
        <strain evidence="6">WasteWater2</strain>
    </source>
</reference>
<evidence type="ECO:0008006" key="8">
    <source>
        <dbReference type="Google" id="ProtNLM"/>
    </source>
</evidence>
<evidence type="ECO:0000256" key="1">
    <source>
        <dbReference type="ARBA" id="ARBA00022737"/>
    </source>
</evidence>
<sequence length="1020" mass="114257">MDPLSFTASLITVVGLVAASSKKIYDLREKFHNAPKDVEDLLGQLRTFESLLTELKTQLRDHQNSAPPQETLQQLWGSSLAQMQRDVQSLQSVLSKVEPLLKKKSKSSKMLVLARQILSEKEVEKYRRKIDTHCVTLTSIQAMVCGGKLDKLSQSIIQLGDEGRTGFRTVSSQLSQSTSQLGAEVNDGFSKVSSQLTGTESANEVRHQTVLAHFDGHARYDELNTEKMDEVFQQQVRSIDMNEAGFQAVQSSLTATSSSNSKDHNTTHAMLSQCQGHLQQILRDHITFGTVERSVHLPSSRPKASDSATSETTVFWNYRFLRLPIGTLRIRLNQTRQTRNSRRSTPQVCTKSEIAVEFVPPRWLSSAVIRYSIEMSCDLIESQWRWGATLEPLTVNYNSYFIDAVKNCDVEGVRKSFAEGLAKPTDYIIGYFGPNHWVVFIWSWGPSDDHQLSLMFDFLVENRHPGQEFCLSVSRALVRDLAEQDLLRNDMNNYVKHGGQILTAQSEVFMRFFIDDPRGRIDWIPDLLFNSSEPWLIDDFSSLQICLIGTLAHVDAVFRNRLKRELASYRSPASLGRTPFADNLFEITFGTASIESHFRTLDEYQRIRLLLLLCRTGSISMMKMLIDLGVDVNGGNGRKNLLGSAAAAENMEIVCMLLEAGANGSLAFKTFLDESAHLSDALFRRLLGMLVENARPASFEPVEDPLLSILASRRALHFYPQAPEILLNRKVFSDIGFGGGTIKQANYMYRAISGKRSSTVDLLLQNGAHANARISHSVDCNGDWFKSCTWLTFSVMCGAASCADILVQHGADVTALDGAGRSAAQLAMTNAFAEHPRFRETWRDHLSYSWDPPLSVTAEEDAEILAVVERAFNLKFRGSRSLEDCIQLSNEPTLQPPPRQDEPVSIIRKTLEKALGIVLTPTQTQFLCDRLRVLYLDIRKLWSLPFYEALLMRLIYVFSYIILLALETFAFIKGHKRIPMPSRSLLSAAAVLMLALVWGSSQMGVSWGAITAGSKSETDS</sequence>
<feature type="transmembrane region" description="Helical" evidence="4">
    <location>
        <begin position="950"/>
        <end position="972"/>
    </location>
</feature>
<keyword evidence="7" id="KW-1185">Reference proteome</keyword>
<name>A0A8H6G3S3_9LECA</name>
<evidence type="ECO:0000256" key="3">
    <source>
        <dbReference type="SAM" id="Coils"/>
    </source>
</evidence>
<dbReference type="SUPFAM" id="SSF48403">
    <property type="entry name" value="Ankyrin repeat"/>
    <property type="match status" value="1"/>
</dbReference>
<protein>
    <recommendedName>
        <fullName evidence="8">Fungal N-terminal domain-containing protein</fullName>
    </recommendedName>
</protein>
<dbReference type="GeneID" id="59283254"/>
<evidence type="ECO:0000256" key="2">
    <source>
        <dbReference type="ARBA" id="ARBA00023043"/>
    </source>
</evidence>
<feature type="coiled-coil region" evidence="3">
    <location>
        <begin position="38"/>
        <end position="65"/>
    </location>
</feature>
<dbReference type="PANTHER" id="PTHR24189:SF50">
    <property type="entry name" value="ANKYRIN REPEAT AND SOCS BOX PROTEIN 2"/>
    <property type="match status" value="1"/>
</dbReference>
<dbReference type="InterPro" id="IPR050745">
    <property type="entry name" value="Multifunctional_regulatory"/>
</dbReference>
<dbReference type="EMBL" id="JACCJC010000004">
    <property type="protein sequence ID" value="KAF6239972.1"/>
    <property type="molecule type" value="Genomic_DNA"/>
</dbReference>
<dbReference type="RefSeq" id="XP_037169241.1">
    <property type="nucleotide sequence ID" value="XM_037303519.1"/>
</dbReference>
<keyword evidence="4" id="KW-0472">Membrane</keyword>
<keyword evidence="5" id="KW-0732">Signal</keyword>
<accession>A0A8H6G3S3</accession>
<keyword evidence="4" id="KW-1133">Transmembrane helix</keyword>
<keyword evidence="1" id="KW-0677">Repeat</keyword>
<dbReference type="PANTHER" id="PTHR24189">
    <property type="entry name" value="MYOTROPHIN"/>
    <property type="match status" value="1"/>
</dbReference>
<organism evidence="6 7">
    <name type="scientific">Letharia columbiana</name>
    <dbReference type="NCBI Taxonomy" id="112416"/>
    <lineage>
        <taxon>Eukaryota</taxon>
        <taxon>Fungi</taxon>
        <taxon>Dikarya</taxon>
        <taxon>Ascomycota</taxon>
        <taxon>Pezizomycotina</taxon>
        <taxon>Lecanoromycetes</taxon>
        <taxon>OSLEUM clade</taxon>
        <taxon>Lecanoromycetidae</taxon>
        <taxon>Lecanorales</taxon>
        <taxon>Lecanorineae</taxon>
        <taxon>Parmeliaceae</taxon>
        <taxon>Letharia</taxon>
    </lineage>
</organism>
<feature type="signal peptide" evidence="5">
    <location>
        <begin position="1"/>
        <end position="19"/>
    </location>
</feature>
<keyword evidence="4" id="KW-0812">Transmembrane</keyword>
<dbReference type="InterPro" id="IPR036770">
    <property type="entry name" value="Ankyrin_rpt-contain_sf"/>
</dbReference>
<feature type="transmembrane region" description="Helical" evidence="4">
    <location>
        <begin position="984"/>
        <end position="1010"/>
    </location>
</feature>
<comment type="caution">
    <text evidence="6">The sequence shown here is derived from an EMBL/GenBank/DDBJ whole genome shotgun (WGS) entry which is preliminary data.</text>
</comment>
<feature type="chain" id="PRO_5034712172" description="Fungal N-terminal domain-containing protein" evidence="5">
    <location>
        <begin position="20"/>
        <end position="1020"/>
    </location>
</feature>
<dbReference type="SMART" id="SM00248">
    <property type="entry name" value="ANK"/>
    <property type="match status" value="4"/>
</dbReference>
<dbReference type="InterPro" id="IPR002110">
    <property type="entry name" value="Ankyrin_rpt"/>
</dbReference>